<organism evidence="2 3">
    <name type="scientific">Caligus rogercresseyi</name>
    <name type="common">Sea louse</name>
    <dbReference type="NCBI Taxonomy" id="217165"/>
    <lineage>
        <taxon>Eukaryota</taxon>
        <taxon>Metazoa</taxon>
        <taxon>Ecdysozoa</taxon>
        <taxon>Arthropoda</taxon>
        <taxon>Crustacea</taxon>
        <taxon>Multicrustacea</taxon>
        <taxon>Hexanauplia</taxon>
        <taxon>Copepoda</taxon>
        <taxon>Siphonostomatoida</taxon>
        <taxon>Caligidae</taxon>
        <taxon>Caligus</taxon>
    </lineage>
</organism>
<evidence type="ECO:0000313" key="3">
    <source>
        <dbReference type="Proteomes" id="UP000595437"/>
    </source>
</evidence>
<feature type="region of interest" description="Disordered" evidence="1">
    <location>
        <begin position="1"/>
        <end position="53"/>
    </location>
</feature>
<name>A0A7T8K0C1_CALRO</name>
<reference evidence="3" key="1">
    <citation type="submission" date="2021-01" db="EMBL/GenBank/DDBJ databases">
        <title>Caligus Genome Assembly.</title>
        <authorList>
            <person name="Gallardo-Escarate C."/>
        </authorList>
    </citation>
    <scope>NUCLEOTIDE SEQUENCE [LARGE SCALE GENOMIC DNA]</scope>
</reference>
<dbReference type="AlphaFoldDB" id="A0A7T8K0C1"/>
<sequence>MAGPLEMKGLGLHGSKHEQNTKTEEPILHHAAREREEINKKTHFLPQRVRRDD</sequence>
<dbReference type="Proteomes" id="UP000595437">
    <property type="component" value="Chromosome 10"/>
</dbReference>
<feature type="compositionally biased region" description="Basic and acidic residues" evidence="1">
    <location>
        <begin position="15"/>
        <end position="40"/>
    </location>
</feature>
<dbReference type="EMBL" id="CP045899">
    <property type="protein sequence ID" value="QQP41064.1"/>
    <property type="molecule type" value="Genomic_DNA"/>
</dbReference>
<protein>
    <submittedName>
        <fullName evidence="2">Uncharacterized protein</fullName>
    </submittedName>
</protein>
<accession>A0A7T8K0C1</accession>
<evidence type="ECO:0000256" key="1">
    <source>
        <dbReference type="SAM" id="MobiDB-lite"/>
    </source>
</evidence>
<proteinExistence type="predicted"/>
<gene>
    <name evidence="2" type="ORF">FKW44_015313</name>
</gene>
<evidence type="ECO:0000313" key="2">
    <source>
        <dbReference type="EMBL" id="QQP41064.1"/>
    </source>
</evidence>
<keyword evidence="3" id="KW-1185">Reference proteome</keyword>